<dbReference type="SMART" id="SM00260">
    <property type="entry name" value="CheW"/>
    <property type="match status" value="1"/>
</dbReference>
<evidence type="ECO:0000259" key="1">
    <source>
        <dbReference type="PROSITE" id="PS50851"/>
    </source>
</evidence>
<dbReference type="InterPro" id="IPR002545">
    <property type="entry name" value="CheW-lke_dom"/>
</dbReference>
<dbReference type="Pfam" id="PF01584">
    <property type="entry name" value="CheW"/>
    <property type="match status" value="1"/>
</dbReference>
<dbReference type="RefSeq" id="WP_216063501.1">
    <property type="nucleotide sequence ID" value="NZ_JAHKPP010000016.1"/>
</dbReference>
<dbReference type="PROSITE" id="PS50851">
    <property type="entry name" value="CHEW"/>
    <property type="match status" value="1"/>
</dbReference>
<accession>A0AAW7XAV1</accession>
<sequence length="160" mass="17282">MSDKLLSNGNQVTNVSCLLLPLLGTTLVVPNVTVAEMAPMTPVQEVAGTPDWFVGFYHWRNQKVPLLSYEVLNGGARYPLNPLGRIAVLNNTGVNPNLPFIAVATQGIPRMARIGEEDIAENDEIARGSFDLMRVKVGVEELVIPDIAALEASCLEVIGE</sequence>
<protein>
    <submittedName>
        <fullName evidence="2">Chemotaxis protein CheW</fullName>
    </submittedName>
</protein>
<dbReference type="EMBL" id="JAUOPB010000010">
    <property type="protein sequence ID" value="MDO6423567.1"/>
    <property type="molecule type" value="Genomic_DNA"/>
</dbReference>
<name>A0AAW7XAV1_9GAMM</name>
<gene>
    <name evidence="2" type="ORF">Q4521_13885</name>
</gene>
<dbReference type="Proteomes" id="UP001169760">
    <property type="component" value="Unassembled WGS sequence"/>
</dbReference>
<reference evidence="2" key="1">
    <citation type="submission" date="2023-07" db="EMBL/GenBank/DDBJ databases">
        <title>Genome content predicts the carbon catabolic preferences of heterotrophic bacteria.</title>
        <authorList>
            <person name="Gralka M."/>
        </authorList>
    </citation>
    <scope>NUCLEOTIDE SEQUENCE</scope>
    <source>
        <strain evidence="2">I3M17_2</strain>
    </source>
</reference>
<feature type="domain" description="CheW-like" evidence="1">
    <location>
        <begin position="14"/>
        <end position="156"/>
    </location>
</feature>
<dbReference type="GO" id="GO:0007165">
    <property type="term" value="P:signal transduction"/>
    <property type="evidence" value="ECO:0007669"/>
    <property type="project" value="InterPro"/>
</dbReference>
<dbReference type="GO" id="GO:0006935">
    <property type="term" value="P:chemotaxis"/>
    <property type="evidence" value="ECO:0007669"/>
    <property type="project" value="InterPro"/>
</dbReference>
<comment type="caution">
    <text evidence="2">The sequence shown here is derived from an EMBL/GenBank/DDBJ whole genome shotgun (WGS) entry which is preliminary data.</text>
</comment>
<dbReference type="AlphaFoldDB" id="A0AAW7XAV1"/>
<evidence type="ECO:0000313" key="2">
    <source>
        <dbReference type="EMBL" id="MDO6423567.1"/>
    </source>
</evidence>
<proteinExistence type="predicted"/>
<evidence type="ECO:0000313" key="3">
    <source>
        <dbReference type="Proteomes" id="UP001169760"/>
    </source>
</evidence>
<organism evidence="2 3">
    <name type="scientific">Saccharophagus degradans</name>
    <dbReference type="NCBI Taxonomy" id="86304"/>
    <lineage>
        <taxon>Bacteria</taxon>
        <taxon>Pseudomonadati</taxon>
        <taxon>Pseudomonadota</taxon>
        <taxon>Gammaproteobacteria</taxon>
        <taxon>Cellvibrionales</taxon>
        <taxon>Cellvibrionaceae</taxon>
        <taxon>Saccharophagus</taxon>
    </lineage>
</organism>